<sequence>MVCHTSRRREQVKNPLGWSCACQTMSCNELSPVSGLETVPGLRWEGALNGSMVHRVLSMARRSDLGVHSCHIHSLRISFSLTIAFHSHSFQPVEHTFALMPS</sequence>
<dbReference type="AlphaFoldDB" id="A0A2R6WK30"/>
<evidence type="ECO:0000313" key="2">
    <source>
        <dbReference type="Proteomes" id="UP000244005"/>
    </source>
</evidence>
<evidence type="ECO:0000313" key="1">
    <source>
        <dbReference type="EMBL" id="PTQ34183.1"/>
    </source>
</evidence>
<dbReference type="EMBL" id="KZ772754">
    <property type="protein sequence ID" value="PTQ34183.1"/>
    <property type="molecule type" value="Genomic_DNA"/>
</dbReference>
<dbReference type="Proteomes" id="UP000244005">
    <property type="component" value="Unassembled WGS sequence"/>
</dbReference>
<name>A0A2R6WK30_MARPO</name>
<gene>
    <name evidence="1" type="ORF">MARPO_0082s0034</name>
</gene>
<accession>A0A2R6WK30</accession>
<organism evidence="1 2">
    <name type="scientific">Marchantia polymorpha</name>
    <name type="common">Common liverwort</name>
    <name type="synonym">Marchantia aquatica</name>
    <dbReference type="NCBI Taxonomy" id="3197"/>
    <lineage>
        <taxon>Eukaryota</taxon>
        <taxon>Viridiplantae</taxon>
        <taxon>Streptophyta</taxon>
        <taxon>Embryophyta</taxon>
        <taxon>Marchantiophyta</taxon>
        <taxon>Marchantiopsida</taxon>
        <taxon>Marchantiidae</taxon>
        <taxon>Marchantiales</taxon>
        <taxon>Marchantiaceae</taxon>
        <taxon>Marchantia</taxon>
    </lineage>
</organism>
<keyword evidence="2" id="KW-1185">Reference proteome</keyword>
<dbReference type="Gramene" id="Mp2g15360.1">
    <property type="protein sequence ID" value="Mp2g15360.1.cds1"/>
    <property type="gene ID" value="Mp2g15360"/>
</dbReference>
<reference evidence="2" key="1">
    <citation type="journal article" date="2017" name="Cell">
        <title>Insights into land plant evolution garnered from the Marchantia polymorpha genome.</title>
        <authorList>
            <person name="Bowman J.L."/>
            <person name="Kohchi T."/>
            <person name="Yamato K.T."/>
            <person name="Jenkins J."/>
            <person name="Shu S."/>
            <person name="Ishizaki K."/>
            <person name="Yamaoka S."/>
            <person name="Nishihama R."/>
            <person name="Nakamura Y."/>
            <person name="Berger F."/>
            <person name="Adam C."/>
            <person name="Aki S.S."/>
            <person name="Althoff F."/>
            <person name="Araki T."/>
            <person name="Arteaga-Vazquez M.A."/>
            <person name="Balasubrmanian S."/>
            <person name="Barry K."/>
            <person name="Bauer D."/>
            <person name="Boehm C.R."/>
            <person name="Briginshaw L."/>
            <person name="Caballero-Perez J."/>
            <person name="Catarino B."/>
            <person name="Chen F."/>
            <person name="Chiyoda S."/>
            <person name="Chovatia M."/>
            <person name="Davies K.M."/>
            <person name="Delmans M."/>
            <person name="Demura T."/>
            <person name="Dierschke T."/>
            <person name="Dolan L."/>
            <person name="Dorantes-Acosta A.E."/>
            <person name="Eklund D.M."/>
            <person name="Florent S.N."/>
            <person name="Flores-Sandoval E."/>
            <person name="Fujiyama A."/>
            <person name="Fukuzawa H."/>
            <person name="Galik B."/>
            <person name="Grimanelli D."/>
            <person name="Grimwood J."/>
            <person name="Grossniklaus U."/>
            <person name="Hamada T."/>
            <person name="Haseloff J."/>
            <person name="Hetherington A.J."/>
            <person name="Higo A."/>
            <person name="Hirakawa Y."/>
            <person name="Hundley H.N."/>
            <person name="Ikeda Y."/>
            <person name="Inoue K."/>
            <person name="Inoue S.I."/>
            <person name="Ishida S."/>
            <person name="Jia Q."/>
            <person name="Kakita M."/>
            <person name="Kanazawa T."/>
            <person name="Kawai Y."/>
            <person name="Kawashima T."/>
            <person name="Kennedy M."/>
            <person name="Kinose K."/>
            <person name="Kinoshita T."/>
            <person name="Kohara Y."/>
            <person name="Koide E."/>
            <person name="Komatsu K."/>
            <person name="Kopischke S."/>
            <person name="Kubo M."/>
            <person name="Kyozuka J."/>
            <person name="Lagercrantz U."/>
            <person name="Lin S.S."/>
            <person name="Lindquist E."/>
            <person name="Lipzen A.M."/>
            <person name="Lu C.W."/>
            <person name="De Luna E."/>
            <person name="Martienssen R.A."/>
            <person name="Minamino N."/>
            <person name="Mizutani M."/>
            <person name="Mizutani M."/>
            <person name="Mochizuki N."/>
            <person name="Monte I."/>
            <person name="Mosher R."/>
            <person name="Nagasaki H."/>
            <person name="Nakagami H."/>
            <person name="Naramoto S."/>
            <person name="Nishitani K."/>
            <person name="Ohtani M."/>
            <person name="Okamoto T."/>
            <person name="Okumura M."/>
            <person name="Phillips J."/>
            <person name="Pollak B."/>
            <person name="Reinders A."/>
            <person name="Rovekamp M."/>
            <person name="Sano R."/>
            <person name="Sawa S."/>
            <person name="Schmid M.W."/>
            <person name="Shirakawa M."/>
            <person name="Solano R."/>
            <person name="Spunde A."/>
            <person name="Suetsugu N."/>
            <person name="Sugano S."/>
            <person name="Sugiyama A."/>
            <person name="Sun R."/>
            <person name="Suzuki Y."/>
            <person name="Takenaka M."/>
            <person name="Takezawa D."/>
            <person name="Tomogane H."/>
            <person name="Tsuzuki M."/>
            <person name="Ueda T."/>
            <person name="Umeda M."/>
            <person name="Ward J.M."/>
            <person name="Watanabe Y."/>
            <person name="Yazaki K."/>
            <person name="Yokoyama R."/>
            <person name="Yoshitake Y."/>
            <person name="Yotsui I."/>
            <person name="Zachgo S."/>
            <person name="Schmutz J."/>
        </authorList>
    </citation>
    <scope>NUCLEOTIDE SEQUENCE [LARGE SCALE GENOMIC DNA]</scope>
    <source>
        <strain evidence="2">Tak-1</strain>
    </source>
</reference>
<protein>
    <submittedName>
        <fullName evidence="1">Uncharacterized protein</fullName>
    </submittedName>
</protein>
<proteinExistence type="predicted"/>